<dbReference type="AlphaFoldDB" id="G0WGP2"/>
<feature type="region of interest" description="Disordered" evidence="1">
    <location>
        <begin position="301"/>
        <end position="324"/>
    </location>
</feature>
<reference evidence="3 4" key="1">
    <citation type="journal article" date="2011" name="Proc. Natl. Acad. Sci. U.S.A.">
        <title>Evolutionary erosion of yeast sex chromosomes by mating-type switching accidents.</title>
        <authorList>
            <person name="Gordon J.L."/>
            <person name="Armisen D."/>
            <person name="Proux-Wera E."/>
            <person name="Oheigeartaigh S.S."/>
            <person name="Byrne K.P."/>
            <person name="Wolfe K.H."/>
        </authorList>
    </citation>
    <scope>NUCLEOTIDE SEQUENCE [LARGE SCALE GENOMIC DNA]</scope>
    <source>
        <strain evidence="4">ATCC 10597 / BCRC 20456 / CBS 421 / NBRC 0211 / NRRL Y-12639</strain>
    </source>
</reference>
<dbReference type="KEGG" id="ndi:NDAI_0J00780"/>
<gene>
    <name evidence="3" type="primary">NDAI0J00780</name>
    <name evidence="3" type="ordered locus">NDAI_0J00780</name>
</gene>
<sequence length="354" mass="41094">MYHLIETELTLMDGIPQSNEIKRIFLLDRYYPEITVRYGQIKYWNIAKDIPALSQDIVDIFIFHERFIIILASSTHFYGFTSQILTLPFVSCHTMNLFIILEHILDYNEVRCLGPLRNGAPSKLPIILDEREAHIKIYVDIRHNLRELEINSKEIRKFSKKLFGVYPKRPVFFYFSKRSIERRILWQEAMFYHLNFTSNQRWIVWSSSIVGLCCIPPTVTGIIIEPYRPDHVSITISTVALAIIVISAMVLSNQPSFTGRYLKCWRIAAFLYLQNGIIKSCRMIFFLKDLDKEAEYYKKEGEGEGEGKGEGEGEGEGEGDGENGNKVQKLLRALPYYPINNITDIPESFVLEEK</sequence>
<dbReference type="EMBL" id="HE580276">
    <property type="protein sequence ID" value="CCD26970.1"/>
    <property type="molecule type" value="Genomic_DNA"/>
</dbReference>
<keyword evidence="4" id="KW-1185">Reference proteome</keyword>
<evidence type="ECO:0000256" key="1">
    <source>
        <dbReference type="SAM" id="MobiDB-lite"/>
    </source>
</evidence>
<keyword evidence="2" id="KW-1133">Transmembrane helix</keyword>
<feature type="compositionally biased region" description="Acidic residues" evidence="1">
    <location>
        <begin position="312"/>
        <end position="321"/>
    </location>
</feature>
<protein>
    <recommendedName>
        <fullName evidence="5">Transmembrane protein</fullName>
    </recommendedName>
</protein>
<evidence type="ECO:0000313" key="4">
    <source>
        <dbReference type="Proteomes" id="UP000000689"/>
    </source>
</evidence>
<keyword evidence="2" id="KW-0812">Transmembrane</keyword>
<dbReference type="GeneID" id="11494150"/>
<keyword evidence="2" id="KW-0472">Membrane</keyword>
<feature type="compositionally biased region" description="Basic and acidic residues" evidence="1">
    <location>
        <begin position="301"/>
        <end position="311"/>
    </location>
</feature>
<evidence type="ECO:0000313" key="3">
    <source>
        <dbReference type="EMBL" id="CCD26970.1"/>
    </source>
</evidence>
<feature type="transmembrane region" description="Helical" evidence="2">
    <location>
        <begin position="231"/>
        <end position="251"/>
    </location>
</feature>
<name>G0WGP2_NAUDC</name>
<proteinExistence type="predicted"/>
<evidence type="ECO:0008006" key="5">
    <source>
        <dbReference type="Google" id="ProtNLM"/>
    </source>
</evidence>
<dbReference type="RefSeq" id="XP_003672213.1">
    <property type="nucleotide sequence ID" value="XM_003672165.1"/>
</dbReference>
<feature type="transmembrane region" description="Helical" evidence="2">
    <location>
        <begin position="202"/>
        <end position="224"/>
    </location>
</feature>
<organism evidence="3 4">
    <name type="scientific">Naumovozyma dairenensis (strain ATCC 10597 / BCRC 20456 / CBS 421 / NBRC 0211 / NRRL Y-12639)</name>
    <name type="common">Saccharomyces dairenensis</name>
    <dbReference type="NCBI Taxonomy" id="1071378"/>
    <lineage>
        <taxon>Eukaryota</taxon>
        <taxon>Fungi</taxon>
        <taxon>Dikarya</taxon>
        <taxon>Ascomycota</taxon>
        <taxon>Saccharomycotina</taxon>
        <taxon>Saccharomycetes</taxon>
        <taxon>Saccharomycetales</taxon>
        <taxon>Saccharomycetaceae</taxon>
        <taxon>Naumovozyma</taxon>
    </lineage>
</organism>
<dbReference type="Proteomes" id="UP000000689">
    <property type="component" value="Chromosome 10"/>
</dbReference>
<accession>G0WGP2</accession>
<dbReference type="HOGENOM" id="CLU_783233_0_0_1"/>
<evidence type="ECO:0000256" key="2">
    <source>
        <dbReference type="SAM" id="Phobius"/>
    </source>
</evidence>